<organism evidence="2 3">
    <name type="scientific">Protea cynaroides</name>
    <dbReference type="NCBI Taxonomy" id="273540"/>
    <lineage>
        <taxon>Eukaryota</taxon>
        <taxon>Viridiplantae</taxon>
        <taxon>Streptophyta</taxon>
        <taxon>Embryophyta</taxon>
        <taxon>Tracheophyta</taxon>
        <taxon>Spermatophyta</taxon>
        <taxon>Magnoliopsida</taxon>
        <taxon>Proteales</taxon>
        <taxon>Proteaceae</taxon>
        <taxon>Protea</taxon>
    </lineage>
</organism>
<accession>A0A9Q0HEN3</accession>
<gene>
    <name evidence="2" type="ORF">NE237_023790</name>
</gene>
<keyword evidence="3" id="KW-1185">Reference proteome</keyword>
<dbReference type="EMBL" id="JAMYWD010000008">
    <property type="protein sequence ID" value="KAJ4963851.1"/>
    <property type="molecule type" value="Genomic_DNA"/>
</dbReference>
<evidence type="ECO:0000256" key="1">
    <source>
        <dbReference type="SAM" id="MobiDB-lite"/>
    </source>
</evidence>
<dbReference type="Proteomes" id="UP001141806">
    <property type="component" value="Unassembled WGS sequence"/>
</dbReference>
<comment type="caution">
    <text evidence="2">The sequence shown here is derived from an EMBL/GenBank/DDBJ whole genome shotgun (WGS) entry which is preliminary data.</text>
</comment>
<sequence length="195" mass="20711">MTTGELMDLLLCRLAGTEIFREVRAIAERSVADCKEHKESLATAVSISHGGVADVLQMGSNVEGIDQVVFSAVGSMAMAAARDNSNRVADVGDEALHKSDRIDLVMTVVLSTGGPETVDGVLQSGIDYASFCRRSLQEVTHGRAPVWGVANSGNLLFIQGARSVREVSPKVGGRKSAHQDPLSHATSDPLRVENQ</sequence>
<reference evidence="2" key="1">
    <citation type="journal article" date="2023" name="Plant J.">
        <title>The genome of the king protea, Protea cynaroides.</title>
        <authorList>
            <person name="Chang J."/>
            <person name="Duong T.A."/>
            <person name="Schoeman C."/>
            <person name="Ma X."/>
            <person name="Roodt D."/>
            <person name="Barker N."/>
            <person name="Li Z."/>
            <person name="Van de Peer Y."/>
            <person name="Mizrachi E."/>
        </authorList>
    </citation>
    <scope>NUCLEOTIDE SEQUENCE</scope>
    <source>
        <tissue evidence="2">Young leaves</tissue>
    </source>
</reference>
<evidence type="ECO:0000313" key="2">
    <source>
        <dbReference type="EMBL" id="KAJ4963851.1"/>
    </source>
</evidence>
<name>A0A9Q0HEN3_9MAGN</name>
<protein>
    <submittedName>
        <fullName evidence="2">Uncharacterized protein</fullName>
    </submittedName>
</protein>
<feature type="region of interest" description="Disordered" evidence="1">
    <location>
        <begin position="168"/>
        <end position="195"/>
    </location>
</feature>
<dbReference type="AlphaFoldDB" id="A0A9Q0HEN3"/>
<proteinExistence type="predicted"/>
<evidence type="ECO:0000313" key="3">
    <source>
        <dbReference type="Proteomes" id="UP001141806"/>
    </source>
</evidence>